<evidence type="ECO:0000259" key="5">
    <source>
        <dbReference type="PROSITE" id="PS50977"/>
    </source>
</evidence>
<evidence type="ECO:0000256" key="2">
    <source>
        <dbReference type="ARBA" id="ARBA00023125"/>
    </source>
</evidence>
<dbReference type="InterPro" id="IPR009057">
    <property type="entry name" value="Homeodomain-like_sf"/>
</dbReference>
<dbReference type="RefSeq" id="WP_141211148.1">
    <property type="nucleotide sequence ID" value="NZ_NMVQ01000012.1"/>
</dbReference>
<comment type="caution">
    <text evidence="6">The sequence shown here is derived from an EMBL/GenBank/DDBJ whole genome shotgun (WGS) entry which is preliminary data.</text>
</comment>
<reference evidence="6 7" key="1">
    <citation type="submission" date="2017-07" db="EMBL/GenBank/DDBJ databases">
        <title>Draft whole genome sequences of clinical Proprionibacteriaceae strains.</title>
        <authorList>
            <person name="Bernier A.-M."/>
            <person name="Bernard K."/>
            <person name="Domingo M.-C."/>
        </authorList>
    </citation>
    <scope>NUCLEOTIDE SEQUENCE [LARGE SCALE GENOMIC DNA]</scope>
    <source>
        <strain evidence="6 7">NML 130396</strain>
    </source>
</reference>
<dbReference type="Pfam" id="PF17920">
    <property type="entry name" value="TetR_C_16"/>
    <property type="match status" value="1"/>
</dbReference>
<dbReference type="PRINTS" id="PR00455">
    <property type="entry name" value="HTHTETR"/>
</dbReference>
<dbReference type="SUPFAM" id="SSF48498">
    <property type="entry name" value="Tetracyclin repressor-like, C-terminal domain"/>
    <property type="match status" value="1"/>
</dbReference>
<dbReference type="InterPro" id="IPR041678">
    <property type="entry name" value="TetR_C_16"/>
</dbReference>
<organism evidence="6 7">
    <name type="scientific">Enemella dayhoffiae</name>
    <dbReference type="NCBI Taxonomy" id="2016507"/>
    <lineage>
        <taxon>Bacteria</taxon>
        <taxon>Bacillati</taxon>
        <taxon>Actinomycetota</taxon>
        <taxon>Actinomycetes</taxon>
        <taxon>Propionibacteriales</taxon>
        <taxon>Propionibacteriaceae</taxon>
        <taxon>Enemella</taxon>
    </lineage>
</organism>
<keyword evidence="1" id="KW-0805">Transcription regulation</keyword>
<dbReference type="Proteomes" id="UP000216311">
    <property type="component" value="Unassembled WGS sequence"/>
</dbReference>
<dbReference type="GO" id="GO:0003700">
    <property type="term" value="F:DNA-binding transcription factor activity"/>
    <property type="evidence" value="ECO:0007669"/>
    <property type="project" value="TreeGrafter"/>
</dbReference>
<dbReference type="AlphaFoldDB" id="A0A255H324"/>
<evidence type="ECO:0000256" key="3">
    <source>
        <dbReference type="ARBA" id="ARBA00023163"/>
    </source>
</evidence>
<dbReference type="GO" id="GO:0000976">
    <property type="term" value="F:transcription cis-regulatory region binding"/>
    <property type="evidence" value="ECO:0007669"/>
    <property type="project" value="TreeGrafter"/>
</dbReference>
<dbReference type="Gene3D" id="1.10.10.60">
    <property type="entry name" value="Homeodomain-like"/>
    <property type="match status" value="1"/>
</dbReference>
<dbReference type="PANTHER" id="PTHR30055">
    <property type="entry name" value="HTH-TYPE TRANSCRIPTIONAL REGULATOR RUTR"/>
    <property type="match status" value="1"/>
</dbReference>
<dbReference type="InterPro" id="IPR050109">
    <property type="entry name" value="HTH-type_TetR-like_transc_reg"/>
</dbReference>
<proteinExistence type="predicted"/>
<protein>
    <submittedName>
        <fullName evidence="6">TetR family transcriptional regulator</fullName>
    </submittedName>
</protein>
<evidence type="ECO:0000313" key="7">
    <source>
        <dbReference type="Proteomes" id="UP000216311"/>
    </source>
</evidence>
<dbReference type="EMBL" id="NMVQ01000012">
    <property type="protein sequence ID" value="OYO21999.1"/>
    <property type="molecule type" value="Genomic_DNA"/>
</dbReference>
<keyword evidence="7" id="KW-1185">Reference proteome</keyword>
<dbReference type="Pfam" id="PF00440">
    <property type="entry name" value="TetR_N"/>
    <property type="match status" value="1"/>
</dbReference>
<dbReference type="PANTHER" id="PTHR30055:SF234">
    <property type="entry name" value="HTH-TYPE TRANSCRIPTIONAL REGULATOR BETI"/>
    <property type="match status" value="1"/>
</dbReference>
<evidence type="ECO:0000313" key="6">
    <source>
        <dbReference type="EMBL" id="OYO21999.1"/>
    </source>
</evidence>
<sequence length="202" mass="21236">MNKRRGRPAGGGSSAEAIRAAARRLFVARGYRGTTLRAVAAECSVDVAAVSYHFGSKSGLFAAAMALPMAPSALLRGVLDQRPERVGPVLVAAVVEAWERPEVRAAMVTMLGQATSEPEVARALAAYLEQELVAPLVEYLRGHGAGQHARERAAGLIALAGGTLLTRYVLEVPTLAGLDVEELVRAMTVPATAVLDGGVRRR</sequence>
<keyword evidence="2 4" id="KW-0238">DNA-binding</keyword>
<dbReference type="SUPFAM" id="SSF46689">
    <property type="entry name" value="Homeodomain-like"/>
    <property type="match status" value="1"/>
</dbReference>
<dbReference type="OrthoDB" id="3210235at2"/>
<evidence type="ECO:0000256" key="4">
    <source>
        <dbReference type="PROSITE-ProRule" id="PRU00335"/>
    </source>
</evidence>
<dbReference type="InterPro" id="IPR001647">
    <property type="entry name" value="HTH_TetR"/>
</dbReference>
<feature type="domain" description="HTH tetR-type" evidence="5">
    <location>
        <begin position="12"/>
        <end position="72"/>
    </location>
</feature>
<dbReference type="PROSITE" id="PS50977">
    <property type="entry name" value="HTH_TETR_2"/>
    <property type="match status" value="1"/>
</dbReference>
<dbReference type="Gene3D" id="1.10.357.10">
    <property type="entry name" value="Tetracycline Repressor, domain 2"/>
    <property type="match status" value="1"/>
</dbReference>
<feature type="DNA-binding region" description="H-T-H motif" evidence="4">
    <location>
        <begin position="35"/>
        <end position="54"/>
    </location>
</feature>
<name>A0A255H324_9ACTN</name>
<gene>
    <name evidence="6" type="ORF">CGZ93_08735</name>
</gene>
<accession>A0A255H324</accession>
<keyword evidence="3" id="KW-0804">Transcription</keyword>
<dbReference type="InterPro" id="IPR036271">
    <property type="entry name" value="Tet_transcr_reg_TetR-rel_C_sf"/>
</dbReference>
<evidence type="ECO:0000256" key="1">
    <source>
        <dbReference type="ARBA" id="ARBA00023015"/>
    </source>
</evidence>